<name>A0A3E4ZL25_9BACT</name>
<dbReference type="Gene3D" id="3.40.630.30">
    <property type="match status" value="1"/>
</dbReference>
<evidence type="ECO:0000313" key="6">
    <source>
        <dbReference type="EMBL" id="RHH77657.1"/>
    </source>
</evidence>
<dbReference type="EMBL" id="WNDD01000002">
    <property type="protein sequence ID" value="MTV00564.1"/>
    <property type="molecule type" value="Genomic_DNA"/>
</dbReference>
<organism evidence="5 9">
    <name type="scientific">Parabacteroides merdae</name>
    <dbReference type="NCBI Taxonomy" id="46503"/>
    <lineage>
        <taxon>Bacteria</taxon>
        <taxon>Pseudomonadati</taxon>
        <taxon>Bacteroidota</taxon>
        <taxon>Bacteroidia</taxon>
        <taxon>Bacteroidales</taxon>
        <taxon>Tannerellaceae</taxon>
        <taxon>Parabacteroides</taxon>
    </lineage>
</organism>
<evidence type="ECO:0000313" key="5">
    <source>
        <dbReference type="EMBL" id="RGZ50368.1"/>
    </source>
</evidence>
<evidence type="ECO:0000313" key="8">
    <source>
        <dbReference type="Proteomes" id="UP000283732"/>
    </source>
</evidence>
<evidence type="ECO:0000313" key="10">
    <source>
        <dbReference type="Proteomes" id="UP000434916"/>
    </source>
</evidence>
<dbReference type="Proteomes" id="UP000434916">
    <property type="component" value="Unassembled WGS sequence"/>
</dbReference>
<evidence type="ECO:0000313" key="4">
    <source>
        <dbReference type="EMBL" id="RGN53832.1"/>
    </source>
</evidence>
<keyword evidence="5" id="KW-0808">Transferase</keyword>
<dbReference type="InterPro" id="IPR000182">
    <property type="entry name" value="GNAT_dom"/>
</dbReference>
<sequence length="80" mass="9171">MKYGQNFIENQKLIEVIGEIFDSVYADQLQMQITVNSSSYAVKFYESLGFSKTSEEQETDGLKYTPMHYCPLRMDGLITG</sequence>
<evidence type="ECO:0000313" key="7">
    <source>
        <dbReference type="Proteomes" id="UP000261088"/>
    </source>
</evidence>
<dbReference type="Proteomes" id="UP000261088">
    <property type="component" value="Unassembled WGS sequence"/>
</dbReference>
<reference evidence="7 8" key="1">
    <citation type="submission" date="2018-08" db="EMBL/GenBank/DDBJ databases">
        <title>A genome reference for cultivated species of the human gut microbiota.</title>
        <authorList>
            <person name="Zou Y."/>
            <person name="Xue W."/>
            <person name="Luo G."/>
        </authorList>
    </citation>
    <scope>NUCLEOTIDE SEQUENCE [LARGE SCALE GENOMIC DNA]</scope>
    <source>
        <strain evidence="6 8">AM16-50</strain>
        <strain evidence="5 9">AM50-15</strain>
        <strain evidence="4 7">OM05-11AA</strain>
    </source>
</reference>
<protein>
    <submittedName>
        <fullName evidence="5">GNAT family N-acetyltransferase</fullName>
    </submittedName>
</protein>
<dbReference type="Proteomes" id="UP000283732">
    <property type="component" value="Unassembled WGS sequence"/>
</dbReference>
<proteinExistence type="predicted"/>
<dbReference type="EMBL" id="QSEF01000004">
    <property type="protein sequence ID" value="RGZ50368.1"/>
    <property type="molecule type" value="Genomic_DNA"/>
</dbReference>
<comment type="caution">
    <text evidence="5">The sequence shown here is derived from an EMBL/GenBank/DDBJ whole genome shotgun (WGS) entry which is preliminary data.</text>
</comment>
<dbReference type="EMBL" id="QSUP01000002">
    <property type="protein sequence ID" value="RGN53832.1"/>
    <property type="molecule type" value="Genomic_DNA"/>
</dbReference>
<evidence type="ECO:0000313" key="9">
    <source>
        <dbReference type="Proteomes" id="UP000285173"/>
    </source>
</evidence>
<feature type="domain" description="N-acetyltransferase" evidence="1">
    <location>
        <begin position="27"/>
        <end position="68"/>
    </location>
</feature>
<dbReference type="STRING" id="46503.ERS852463_03205"/>
<dbReference type="AlphaFoldDB" id="A0A3E4ZL25"/>
<accession>A0A3E4ZL25</accession>
<evidence type="ECO:0000313" key="3">
    <source>
        <dbReference type="EMBL" id="MTV00564.1"/>
    </source>
</evidence>
<dbReference type="Pfam" id="PF13673">
    <property type="entry name" value="Acetyltransf_10"/>
    <property type="match status" value="1"/>
</dbReference>
<dbReference type="EMBL" id="WNCN01000030">
    <property type="protein sequence ID" value="MTU41165.1"/>
    <property type="molecule type" value="Genomic_DNA"/>
</dbReference>
<dbReference type="GO" id="GO:0016747">
    <property type="term" value="F:acyltransferase activity, transferring groups other than amino-acyl groups"/>
    <property type="evidence" value="ECO:0007669"/>
    <property type="project" value="InterPro"/>
</dbReference>
<evidence type="ECO:0000313" key="11">
    <source>
        <dbReference type="Proteomes" id="UP000482671"/>
    </source>
</evidence>
<gene>
    <name evidence="6" type="ORF">DW191_08870</name>
    <name evidence="5" type="ORF">DW986_03700</name>
    <name evidence="4" type="ORF">DXB61_02895</name>
    <name evidence="2" type="ORF">GMD82_17310</name>
    <name evidence="3" type="ORF">GME02_02540</name>
</gene>
<keyword evidence="10" id="KW-1185">Reference proteome</keyword>
<dbReference type="EMBL" id="QRKC01000003">
    <property type="protein sequence ID" value="RHH77657.1"/>
    <property type="molecule type" value="Genomic_DNA"/>
</dbReference>
<reference evidence="10 11" key="2">
    <citation type="journal article" date="2019" name="Nat. Med.">
        <title>A library of human gut bacterial isolates paired with longitudinal multiomics data enables mechanistic microbiome research.</title>
        <authorList>
            <person name="Poyet M."/>
            <person name="Groussin M."/>
            <person name="Gibbons S.M."/>
            <person name="Avila-Pacheco J."/>
            <person name="Jiang X."/>
            <person name="Kearney S.M."/>
            <person name="Perrotta A.R."/>
            <person name="Berdy B."/>
            <person name="Zhao S."/>
            <person name="Lieberman T.D."/>
            <person name="Swanson P.K."/>
            <person name="Smith M."/>
            <person name="Roesemann S."/>
            <person name="Alexander J.E."/>
            <person name="Rich S.A."/>
            <person name="Livny J."/>
            <person name="Vlamakis H."/>
            <person name="Clish C."/>
            <person name="Bullock K."/>
            <person name="Deik A."/>
            <person name="Scott J."/>
            <person name="Pierce K.A."/>
            <person name="Xavier R.J."/>
            <person name="Alm E.J."/>
        </authorList>
    </citation>
    <scope>NUCLEOTIDE SEQUENCE [LARGE SCALE GENOMIC DNA]</scope>
    <source>
        <strain evidence="3 11">BIOML-A11</strain>
        <strain evidence="2 10">BIOML-A29</strain>
    </source>
</reference>
<evidence type="ECO:0000259" key="1">
    <source>
        <dbReference type="Pfam" id="PF13673"/>
    </source>
</evidence>
<evidence type="ECO:0000313" key="2">
    <source>
        <dbReference type="EMBL" id="MTU41165.1"/>
    </source>
</evidence>
<dbReference type="Proteomes" id="UP000482671">
    <property type="component" value="Unassembled WGS sequence"/>
</dbReference>
<dbReference type="Proteomes" id="UP000285173">
    <property type="component" value="Unassembled WGS sequence"/>
</dbReference>